<evidence type="ECO:0000313" key="12">
    <source>
        <dbReference type="Proteomes" id="UP000323454"/>
    </source>
</evidence>
<dbReference type="Gene3D" id="3.30.565.10">
    <property type="entry name" value="Histidine kinase-like ATPase, C-terminal domain"/>
    <property type="match status" value="1"/>
</dbReference>
<feature type="transmembrane region" description="Helical" evidence="9">
    <location>
        <begin position="146"/>
        <end position="166"/>
    </location>
</feature>
<evidence type="ECO:0000256" key="3">
    <source>
        <dbReference type="ARBA" id="ARBA00022553"/>
    </source>
</evidence>
<feature type="transmembrane region" description="Helical" evidence="9">
    <location>
        <begin position="115"/>
        <end position="134"/>
    </location>
</feature>
<dbReference type="InterPro" id="IPR005467">
    <property type="entry name" value="His_kinase_dom"/>
</dbReference>
<evidence type="ECO:0000256" key="2">
    <source>
        <dbReference type="ARBA" id="ARBA00012438"/>
    </source>
</evidence>
<reference evidence="11 12" key="2">
    <citation type="submission" date="2019-09" db="EMBL/GenBank/DDBJ databases">
        <authorList>
            <person name="Jin C."/>
        </authorList>
    </citation>
    <scope>NUCLEOTIDE SEQUENCE [LARGE SCALE GENOMIC DNA]</scope>
    <source>
        <strain evidence="11 12">AN110305</strain>
    </source>
</reference>
<keyword evidence="3" id="KW-0597">Phosphoprotein</keyword>
<dbReference type="Pfam" id="PF02518">
    <property type="entry name" value="HATPase_c"/>
    <property type="match status" value="1"/>
</dbReference>
<feature type="transmembrane region" description="Helical" evidence="9">
    <location>
        <begin position="67"/>
        <end position="85"/>
    </location>
</feature>
<keyword evidence="4" id="KW-0808">Transferase</keyword>
<evidence type="ECO:0000256" key="5">
    <source>
        <dbReference type="ARBA" id="ARBA00022741"/>
    </source>
</evidence>
<reference evidence="11 12" key="1">
    <citation type="submission" date="2019-09" db="EMBL/GenBank/DDBJ databases">
        <title>Goodfellowia gen. nov., a new genus of the Pseudonocardineae related to Actinoalloteichus, containing Goodfellowia coeruleoviolacea gen. nov., comb. nov. gen. nov., comb. nov.</title>
        <authorList>
            <person name="Labeda D."/>
        </authorList>
    </citation>
    <scope>NUCLEOTIDE SEQUENCE [LARGE SCALE GENOMIC DNA]</scope>
    <source>
        <strain evidence="11 12">AN110305</strain>
    </source>
</reference>
<dbReference type="PROSITE" id="PS50109">
    <property type="entry name" value="HIS_KIN"/>
    <property type="match status" value="1"/>
</dbReference>
<dbReference type="CDD" id="cd16917">
    <property type="entry name" value="HATPase_UhpB-NarQ-NarX-like"/>
    <property type="match status" value="1"/>
</dbReference>
<feature type="domain" description="Histidine kinase" evidence="10">
    <location>
        <begin position="294"/>
        <end position="387"/>
    </location>
</feature>
<sequence length="391" mass="40727">MDTLERVARRIGTGAGAEMTLGLVMAGVILAVALVHAATDPRWPFGLVVGIALCATALLRRHHRTQTAVAGLVLFAAAGVVGALGDMPPDPLFGGGLVGLLVLGADAVRTLPPRPAVLIGVAGIGVIAVSETVGDTGFFDNRALHAMSGATAWAAALAVGVWLRYLAVRRQQTLQAVRREERLELARELHDVVAHHVTGIVVQAQAAGFTGGQDTTPLLSALGSIETAGLDTLAAIRQLVGLLRSPDDTPGVSPLPEPISRLVERFAHHGPAVDLRLPADPPVADWPPQVTNTVYRVVQEALTNITRHAPATRCVTVAIDQDPRQVRVDITDDAPGTGHSASHPSRLGGGYGLVGMRERVEALGGRLLAGPRPSGGWAVHVSLPVPTLSRS</sequence>
<dbReference type="EMBL" id="VUOB01000072">
    <property type="protein sequence ID" value="KAA2252876.1"/>
    <property type="molecule type" value="Genomic_DNA"/>
</dbReference>
<dbReference type="Pfam" id="PF07730">
    <property type="entry name" value="HisKA_3"/>
    <property type="match status" value="1"/>
</dbReference>
<keyword evidence="6 11" id="KW-0418">Kinase</keyword>
<dbReference type="InterPro" id="IPR003594">
    <property type="entry name" value="HATPase_dom"/>
</dbReference>
<evidence type="ECO:0000256" key="7">
    <source>
        <dbReference type="ARBA" id="ARBA00022840"/>
    </source>
</evidence>
<accession>A0A5B2WQS1</accession>
<evidence type="ECO:0000313" key="11">
    <source>
        <dbReference type="EMBL" id="KAA2252876.1"/>
    </source>
</evidence>
<feature type="transmembrane region" description="Helical" evidence="9">
    <location>
        <begin position="43"/>
        <end position="60"/>
    </location>
</feature>
<dbReference type="PANTHER" id="PTHR24421">
    <property type="entry name" value="NITRATE/NITRITE SENSOR PROTEIN NARX-RELATED"/>
    <property type="match status" value="1"/>
</dbReference>
<dbReference type="InterPro" id="IPR011712">
    <property type="entry name" value="Sig_transdc_His_kin_sub3_dim/P"/>
</dbReference>
<dbReference type="GO" id="GO:0005524">
    <property type="term" value="F:ATP binding"/>
    <property type="evidence" value="ECO:0007669"/>
    <property type="project" value="UniProtKB-KW"/>
</dbReference>
<dbReference type="Proteomes" id="UP000323454">
    <property type="component" value="Unassembled WGS sequence"/>
</dbReference>
<evidence type="ECO:0000256" key="9">
    <source>
        <dbReference type="SAM" id="Phobius"/>
    </source>
</evidence>
<dbReference type="GO" id="GO:0000155">
    <property type="term" value="F:phosphorelay sensor kinase activity"/>
    <property type="evidence" value="ECO:0007669"/>
    <property type="project" value="InterPro"/>
</dbReference>
<keyword evidence="5" id="KW-0547">Nucleotide-binding</keyword>
<keyword evidence="9" id="KW-0472">Membrane</keyword>
<name>A0A5B2WQS1_9PSEU</name>
<organism evidence="11 12">
    <name type="scientific">Solihabitans fulvus</name>
    <dbReference type="NCBI Taxonomy" id="1892852"/>
    <lineage>
        <taxon>Bacteria</taxon>
        <taxon>Bacillati</taxon>
        <taxon>Actinomycetota</taxon>
        <taxon>Actinomycetes</taxon>
        <taxon>Pseudonocardiales</taxon>
        <taxon>Pseudonocardiaceae</taxon>
        <taxon>Solihabitans</taxon>
    </lineage>
</organism>
<dbReference type="OrthoDB" id="227596at2"/>
<keyword evidence="9" id="KW-1133">Transmembrane helix</keyword>
<keyword evidence="12" id="KW-1185">Reference proteome</keyword>
<keyword evidence="9" id="KW-0812">Transmembrane</keyword>
<evidence type="ECO:0000256" key="8">
    <source>
        <dbReference type="ARBA" id="ARBA00023012"/>
    </source>
</evidence>
<comment type="catalytic activity">
    <reaction evidence="1">
        <text>ATP + protein L-histidine = ADP + protein N-phospho-L-histidine.</text>
        <dbReference type="EC" id="2.7.13.3"/>
    </reaction>
</comment>
<dbReference type="SUPFAM" id="SSF55874">
    <property type="entry name" value="ATPase domain of HSP90 chaperone/DNA topoisomerase II/histidine kinase"/>
    <property type="match status" value="1"/>
</dbReference>
<evidence type="ECO:0000259" key="10">
    <source>
        <dbReference type="PROSITE" id="PS50109"/>
    </source>
</evidence>
<feature type="transmembrane region" description="Helical" evidence="9">
    <location>
        <begin position="91"/>
        <end position="108"/>
    </location>
</feature>
<gene>
    <name evidence="11" type="ORF">F0L68_34520</name>
</gene>
<protein>
    <recommendedName>
        <fullName evidence="2">histidine kinase</fullName>
        <ecNumber evidence="2">2.7.13.3</ecNumber>
    </recommendedName>
</protein>
<dbReference type="GO" id="GO:0016020">
    <property type="term" value="C:membrane"/>
    <property type="evidence" value="ECO:0007669"/>
    <property type="project" value="InterPro"/>
</dbReference>
<keyword evidence="8" id="KW-0902">Two-component regulatory system</keyword>
<evidence type="ECO:0000256" key="4">
    <source>
        <dbReference type="ARBA" id="ARBA00022679"/>
    </source>
</evidence>
<evidence type="ECO:0000256" key="6">
    <source>
        <dbReference type="ARBA" id="ARBA00022777"/>
    </source>
</evidence>
<dbReference type="InterPro" id="IPR050482">
    <property type="entry name" value="Sensor_HK_TwoCompSys"/>
</dbReference>
<dbReference type="AlphaFoldDB" id="A0A5B2WQS1"/>
<feature type="transmembrane region" description="Helical" evidence="9">
    <location>
        <begin position="20"/>
        <end position="37"/>
    </location>
</feature>
<keyword evidence="7" id="KW-0067">ATP-binding</keyword>
<proteinExistence type="predicted"/>
<dbReference type="Gene3D" id="1.20.5.1930">
    <property type="match status" value="1"/>
</dbReference>
<dbReference type="GO" id="GO:0046983">
    <property type="term" value="F:protein dimerization activity"/>
    <property type="evidence" value="ECO:0007669"/>
    <property type="project" value="InterPro"/>
</dbReference>
<dbReference type="RefSeq" id="WP_149854086.1">
    <property type="nucleotide sequence ID" value="NZ_VUOB01000072.1"/>
</dbReference>
<dbReference type="PANTHER" id="PTHR24421:SF10">
    <property type="entry name" value="NITRATE_NITRITE SENSOR PROTEIN NARQ"/>
    <property type="match status" value="1"/>
</dbReference>
<evidence type="ECO:0000256" key="1">
    <source>
        <dbReference type="ARBA" id="ARBA00000085"/>
    </source>
</evidence>
<comment type="caution">
    <text evidence="11">The sequence shown here is derived from an EMBL/GenBank/DDBJ whole genome shotgun (WGS) entry which is preliminary data.</text>
</comment>
<dbReference type="EC" id="2.7.13.3" evidence="2"/>
<dbReference type="InterPro" id="IPR036890">
    <property type="entry name" value="HATPase_C_sf"/>
</dbReference>
<dbReference type="SMART" id="SM00387">
    <property type="entry name" value="HATPase_c"/>
    <property type="match status" value="1"/>
</dbReference>